<dbReference type="GO" id="GO:0005829">
    <property type="term" value="C:cytosol"/>
    <property type="evidence" value="ECO:0007669"/>
    <property type="project" value="TreeGrafter"/>
</dbReference>
<comment type="similarity">
    <text evidence="1 10 11">Belongs to the TRAFAC class TrmE-Era-EngA-EngB-Septin-like GTPase superfamily. TrmE GTPase family.</text>
</comment>
<dbReference type="FunFam" id="3.30.1360.120:FF:000003">
    <property type="entry name" value="tRNA modification GTPase MnmE"/>
    <property type="match status" value="1"/>
</dbReference>
<feature type="binding site" evidence="10">
    <location>
        <position position="249"/>
    </location>
    <ligand>
        <name>K(+)</name>
        <dbReference type="ChEBI" id="CHEBI:29103"/>
    </ligand>
</feature>
<dbReference type="InterPro" id="IPR006073">
    <property type="entry name" value="GTP-bd"/>
</dbReference>
<evidence type="ECO:0000256" key="10">
    <source>
        <dbReference type="HAMAP-Rule" id="MF_00379"/>
    </source>
</evidence>
<dbReference type="Proteomes" id="UP000064844">
    <property type="component" value="Chromosome"/>
</dbReference>
<evidence type="ECO:0000313" key="14">
    <source>
        <dbReference type="Proteomes" id="UP000064844"/>
    </source>
</evidence>
<dbReference type="GO" id="GO:0002098">
    <property type="term" value="P:tRNA wobble uridine modification"/>
    <property type="evidence" value="ECO:0007669"/>
    <property type="project" value="TreeGrafter"/>
</dbReference>
<organism evidence="13 14">
    <name type="scientific">Intestinimonas butyriciproducens</name>
    <dbReference type="NCBI Taxonomy" id="1297617"/>
    <lineage>
        <taxon>Bacteria</taxon>
        <taxon>Bacillati</taxon>
        <taxon>Bacillota</taxon>
        <taxon>Clostridia</taxon>
        <taxon>Eubacteriales</taxon>
        <taxon>Intestinimonas</taxon>
    </lineage>
</organism>
<feature type="binding site" evidence="10">
    <location>
        <position position="254"/>
    </location>
    <ligand>
        <name>K(+)</name>
        <dbReference type="ChEBI" id="CHEBI:29103"/>
    </ligand>
</feature>
<dbReference type="PANTHER" id="PTHR42714:SF2">
    <property type="entry name" value="TRNA MODIFICATION GTPASE GTPBP3, MITOCHONDRIAL"/>
    <property type="match status" value="1"/>
</dbReference>
<dbReference type="GO" id="GO:0042802">
    <property type="term" value="F:identical protein binding"/>
    <property type="evidence" value="ECO:0007669"/>
    <property type="project" value="UniProtKB-ARBA"/>
</dbReference>
<dbReference type="InterPro" id="IPR031168">
    <property type="entry name" value="G_TrmE"/>
</dbReference>
<dbReference type="GO" id="GO:0003924">
    <property type="term" value="F:GTPase activity"/>
    <property type="evidence" value="ECO:0007669"/>
    <property type="project" value="UniProtKB-UniRule"/>
</dbReference>
<dbReference type="STRING" id="1297617.IB211_00360"/>
<feature type="binding site" evidence="10">
    <location>
        <position position="85"/>
    </location>
    <ligand>
        <name>(6S)-5-formyl-5,6,7,8-tetrahydrofolate</name>
        <dbReference type="ChEBI" id="CHEBI:57457"/>
    </ligand>
</feature>
<sequence>MSDLIAAISTPLSPSAIGILRLSGPGAAAAADRVFRARSGRPLAEAPSRTLVYGSLLDREGRVVDQVLATVSRAPHSYTGEDTAELQCHGSPVVLSLGLEALCAAGARLAQPGEFTKRAFLNGRLDLPQAEAVADLLEAETPEGVRAAAGQLSGALSRRVEGVYHGLVDLLAHFHAVLDYPDEDIGPLEAEQIGGVLSAAAGELRRLLETYQRGRFLVRGAPCAIVGLPNAGKSSLLNALVGYQRAIVTDIPGTTRDTVEERCMLGGVLLRLIDTAGLRETDDPVERLGVARSRAALEGAELALVLMDGSAPAEDLDRLTAELQLWEEAARTCPRTILVLTKADLPRGADRGFSVLGGEKAPPVVRLSARTGEGLAELSDAVRALFPQGAPGEEGAVLTNARQAEAAERALRGLERAGEGLDAGVTPDAVLTDVEGAVEVLGELSGRNIREDVVARIFARFCVGK</sequence>
<dbReference type="Pfam" id="PF10396">
    <property type="entry name" value="TrmE_N"/>
    <property type="match status" value="1"/>
</dbReference>
<keyword evidence="9 10" id="KW-0342">GTP-binding</keyword>
<dbReference type="FunFam" id="3.40.50.300:FF:001376">
    <property type="entry name" value="tRNA modification GTPase MnmE"/>
    <property type="match status" value="1"/>
</dbReference>
<reference evidence="14" key="2">
    <citation type="submission" date="2015-04" db="EMBL/GenBank/DDBJ databases">
        <title>A butyrogenic pathway from the amino acid lysine in a human gut commensal.</title>
        <authorList>
            <person name="de Vos W.M."/>
            <person name="Bui N.T.P."/>
            <person name="Plugge C.M."/>
            <person name="Ritari J."/>
        </authorList>
    </citation>
    <scope>NUCLEOTIDE SEQUENCE [LARGE SCALE GENOMIC DNA]</scope>
    <source>
        <strain evidence="14">AF211</strain>
    </source>
</reference>
<gene>
    <name evidence="10" type="primary">mnmE</name>
    <name evidence="10" type="synonym">trmE</name>
    <name evidence="13" type="ORF">IB211_00360</name>
</gene>
<evidence type="ECO:0000256" key="9">
    <source>
        <dbReference type="ARBA" id="ARBA00023134"/>
    </source>
</evidence>
<protein>
    <recommendedName>
        <fullName evidence="10">tRNA modification GTPase MnmE</fullName>
        <ecNumber evidence="10">3.6.-.-</ecNumber>
    </recommendedName>
</protein>
<feature type="binding site" evidence="10">
    <location>
        <position position="251"/>
    </location>
    <ligand>
        <name>K(+)</name>
        <dbReference type="ChEBI" id="CHEBI:29103"/>
    </ligand>
</feature>
<evidence type="ECO:0000256" key="4">
    <source>
        <dbReference type="ARBA" id="ARBA00022723"/>
    </source>
</evidence>
<dbReference type="PROSITE" id="PS51709">
    <property type="entry name" value="G_TRME"/>
    <property type="match status" value="1"/>
</dbReference>
<dbReference type="AlphaFoldDB" id="A0A0S2W067"/>
<evidence type="ECO:0000256" key="11">
    <source>
        <dbReference type="RuleBase" id="RU003313"/>
    </source>
</evidence>
<dbReference type="eggNOG" id="COG0486">
    <property type="taxonomic scope" value="Bacteria"/>
</dbReference>
<name>A0A0S2W067_9FIRM</name>
<dbReference type="Pfam" id="PF01926">
    <property type="entry name" value="MMR_HSR1"/>
    <property type="match status" value="1"/>
</dbReference>
<dbReference type="NCBIfam" id="TIGR00231">
    <property type="entry name" value="small_GTP"/>
    <property type="match status" value="1"/>
</dbReference>
<comment type="caution">
    <text evidence="10">Lacks conserved residue(s) required for the propagation of feature annotation.</text>
</comment>
<dbReference type="SUPFAM" id="SSF52540">
    <property type="entry name" value="P-loop containing nucleoside triphosphate hydrolases"/>
    <property type="match status" value="1"/>
</dbReference>
<keyword evidence="2 10" id="KW-0963">Cytoplasm</keyword>
<reference evidence="13 14" key="1">
    <citation type="journal article" date="2015" name="Nat. Commun.">
        <title>Production of butyrate from lysine and the Amadori product fructoselysine by a human gut commensal.</title>
        <authorList>
            <person name="Bui T.P."/>
            <person name="Ritari J."/>
            <person name="Boeren S."/>
            <person name="de Waard P."/>
            <person name="Plugge C.M."/>
            <person name="de Vos W.M."/>
        </authorList>
    </citation>
    <scope>NUCLEOTIDE SEQUENCE [LARGE SCALE GENOMIC DNA]</scope>
    <source>
        <strain evidence="13 14">AF211</strain>
    </source>
</reference>
<evidence type="ECO:0000256" key="1">
    <source>
        <dbReference type="ARBA" id="ARBA00011043"/>
    </source>
</evidence>
<keyword evidence="7 10" id="KW-0460">Magnesium</keyword>
<dbReference type="HAMAP" id="MF_00379">
    <property type="entry name" value="GTPase_MnmE"/>
    <property type="match status" value="1"/>
</dbReference>
<dbReference type="Gene3D" id="3.40.50.300">
    <property type="entry name" value="P-loop containing nucleotide triphosphate hydrolases"/>
    <property type="match status" value="1"/>
</dbReference>
<dbReference type="InterPro" id="IPR018948">
    <property type="entry name" value="GTP-bd_TrmE_N"/>
</dbReference>
<accession>A0A0S2W067</accession>
<dbReference type="InterPro" id="IPR005225">
    <property type="entry name" value="Small_GTP-bd"/>
</dbReference>
<evidence type="ECO:0000313" key="13">
    <source>
        <dbReference type="EMBL" id="ALP92755.1"/>
    </source>
</evidence>
<feature type="domain" description="TrmE-type G" evidence="12">
    <location>
        <begin position="220"/>
        <end position="387"/>
    </location>
</feature>
<keyword evidence="3 10" id="KW-0819">tRNA processing</keyword>
<dbReference type="PANTHER" id="PTHR42714">
    <property type="entry name" value="TRNA MODIFICATION GTPASE GTPBP3"/>
    <property type="match status" value="1"/>
</dbReference>
<comment type="function">
    <text evidence="10">Exhibits a very high intrinsic GTPase hydrolysis rate. Involved in the addition of a carboxymethylaminomethyl (cmnm) group at the wobble position (U34) of certain tRNAs, forming tRNA-cmnm(5)s(2)U34.</text>
</comment>
<evidence type="ECO:0000259" key="12">
    <source>
        <dbReference type="PROSITE" id="PS51709"/>
    </source>
</evidence>
<comment type="cofactor">
    <cofactor evidence="10">
        <name>K(+)</name>
        <dbReference type="ChEBI" id="CHEBI:29103"/>
    </cofactor>
    <text evidence="10">Binds 1 potassium ion per subunit.</text>
</comment>
<evidence type="ECO:0000256" key="8">
    <source>
        <dbReference type="ARBA" id="ARBA00022958"/>
    </source>
</evidence>
<dbReference type="EC" id="3.6.-.-" evidence="10"/>
<feature type="binding site" evidence="10">
    <location>
        <position position="124"/>
    </location>
    <ligand>
        <name>(6S)-5-formyl-5,6,7,8-tetrahydrofolate</name>
        <dbReference type="ChEBI" id="CHEBI:57457"/>
    </ligand>
</feature>
<dbReference type="InterPro" id="IPR027417">
    <property type="entry name" value="P-loop_NTPase"/>
</dbReference>
<feature type="binding site" evidence="10">
    <location>
        <begin position="230"/>
        <end position="235"/>
    </location>
    <ligand>
        <name>GTP</name>
        <dbReference type="ChEBI" id="CHEBI:37565"/>
    </ligand>
</feature>
<keyword evidence="14" id="KW-1185">Reference proteome</keyword>
<keyword evidence="5 10" id="KW-0547">Nucleotide-binding</keyword>
<feature type="binding site" evidence="10">
    <location>
        <position position="255"/>
    </location>
    <ligand>
        <name>Mg(2+)</name>
        <dbReference type="ChEBI" id="CHEBI:18420"/>
    </ligand>
</feature>
<dbReference type="GO" id="GO:0046872">
    <property type="term" value="F:metal ion binding"/>
    <property type="evidence" value="ECO:0007669"/>
    <property type="project" value="UniProtKB-KW"/>
</dbReference>
<keyword evidence="6 10" id="KW-0378">Hydrolase</keyword>
<dbReference type="InterPro" id="IPR004520">
    <property type="entry name" value="GTPase_MnmE"/>
</dbReference>
<feature type="binding site" evidence="10">
    <location>
        <position position="230"/>
    </location>
    <ligand>
        <name>K(+)</name>
        <dbReference type="ChEBI" id="CHEBI:29103"/>
    </ligand>
</feature>
<evidence type="ECO:0000256" key="6">
    <source>
        <dbReference type="ARBA" id="ARBA00022801"/>
    </source>
</evidence>
<evidence type="ECO:0000256" key="7">
    <source>
        <dbReference type="ARBA" id="ARBA00022842"/>
    </source>
</evidence>
<dbReference type="InterPro" id="IPR025867">
    <property type="entry name" value="MnmE_helical"/>
</dbReference>
<dbReference type="PATRIC" id="fig|1297617.4.peg.364"/>
<evidence type="ECO:0000256" key="5">
    <source>
        <dbReference type="ARBA" id="ARBA00022741"/>
    </source>
</evidence>
<dbReference type="GO" id="GO:0005525">
    <property type="term" value="F:GTP binding"/>
    <property type="evidence" value="ECO:0007669"/>
    <property type="project" value="UniProtKB-UniRule"/>
</dbReference>
<feature type="binding site" evidence="10">
    <location>
        <position position="465"/>
    </location>
    <ligand>
        <name>(6S)-5-formyl-5,6,7,8-tetrahydrofolate</name>
        <dbReference type="ChEBI" id="CHEBI:57457"/>
    </ligand>
</feature>
<comment type="subcellular location">
    <subcellularLocation>
        <location evidence="10">Cytoplasm</location>
    </subcellularLocation>
</comment>
<feature type="binding site" evidence="10">
    <location>
        <position position="21"/>
    </location>
    <ligand>
        <name>(6S)-5-formyl-5,6,7,8-tetrahydrofolate</name>
        <dbReference type="ChEBI" id="CHEBI:57457"/>
    </ligand>
</feature>
<feature type="binding site" evidence="10">
    <location>
        <position position="234"/>
    </location>
    <ligand>
        <name>Mg(2+)</name>
        <dbReference type="ChEBI" id="CHEBI:18420"/>
    </ligand>
</feature>
<keyword evidence="4 10" id="KW-0479">Metal-binding</keyword>
<dbReference type="RefSeq" id="WP_058116910.1">
    <property type="nucleotide sequence ID" value="NZ_CP011307.1"/>
</dbReference>
<proteinExistence type="inferred from homology"/>
<evidence type="ECO:0000256" key="2">
    <source>
        <dbReference type="ARBA" id="ARBA00022490"/>
    </source>
</evidence>
<dbReference type="InterPro" id="IPR027266">
    <property type="entry name" value="TrmE/GcvT-like"/>
</dbReference>
<evidence type="ECO:0000256" key="3">
    <source>
        <dbReference type="ARBA" id="ARBA00022694"/>
    </source>
</evidence>
<feature type="binding site" evidence="10">
    <location>
        <begin position="368"/>
        <end position="370"/>
    </location>
    <ligand>
        <name>GTP</name>
        <dbReference type="ChEBI" id="CHEBI:37565"/>
    </ligand>
</feature>
<dbReference type="KEGG" id="ibu:IB211_00360"/>
<dbReference type="NCBIfam" id="TIGR00450">
    <property type="entry name" value="mnmE_trmE_thdF"/>
    <property type="match status" value="1"/>
</dbReference>
<dbReference type="InterPro" id="IPR027368">
    <property type="entry name" value="MnmE_dom2"/>
</dbReference>
<dbReference type="CDD" id="cd04164">
    <property type="entry name" value="trmE"/>
    <property type="match status" value="1"/>
</dbReference>
<feature type="binding site" evidence="10">
    <location>
        <begin position="274"/>
        <end position="277"/>
    </location>
    <ligand>
        <name>GTP</name>
        <dbReference type="ChEBI" id="CHEBI:37565"/>
    </ligand>
</feature>
<dbReference type="GO" id="GO:0030488">
    <property type="term" value="P:tRNA methylation"/>
    <property type="evidence" value="ECO:0007669"/>
    <property type="project" value="TreeGrafter"/>
</dbReference>
<feature type="binding site" evidence="10">
    <location>
        <begin position="249"/>
        <end position="255"/>
    </location>
    <ligand>
        <name>GTP</name>
        <dbReference type="ChEBI" id="CHEBI:37565"/>
    </ligand>
</feature>
<dbReference type="EMBL" id="CP011307">
    <property type="protein sequence ID" value="ALP92755.1"/>
    <property type="molecule type" value="Genomic_DNA"/>
</dbReference>
<dbReference type="CDD" id="cd14858">
    <property type="entry name" value="TrmE_N"/>
    <property type="match status" value="1"/>
</dbReference>
<keyword evidence="8 10" id="KW-0630">Potassium</keyword>
<dbReference type="Pfam" id="PF12631">
    <property type="entry name" value="MnmE_helical"/>
    <property type="match status" value="1"/>
</dbReference>
<dbReference type="Gene3D" id="1.20.120.430">
    <property type="entry name" value="tRNA modification GTPase MnmE domain 2"/>
    <property type="match status" value="1"/>
</dbReference>
<dbReference type="Gene3D" id="3.30.1360.120">
    <property type="entry name" value="Probable tRNA modification gtpase trme, domain 1"/>
    <property type="match status" value="1"/>
</dbReference>
<comment type="subunit">
    <text evidence="10">Homodimer. Heterotetramer of two MnmE and two MnmG subunits.</text>
</comment>